<dbReference type="InterPro" id="IPR016024">
    <property type="entry name" value="ARM-type_fold"/>
</dbReference>
<dbReference type="GO" id="GO:0060147">
    <property type="term" value="P:regulation of post-transcriptional gene silencing"/>
    <property type="evidence" value="ECO:0007669"/>
    <property type="project" value="InterPro"/>
</dbReference>
<evidence type="ECO:0000313" key="6">
    <source>
        <dbReference type="RefSeq" id="XP_032809671.1"/>
    </source>
</evidence>
<dbReference type="SUPFAM" id="SSF48371">
    <property type="entry name" value="ARM repeat"/>
    <property type="match status" value="1"/>
</dbReference>
<dbReference type="Pfam" id="PF12530">
    <property type="entry name" value="DUF3730"/>
    <property type="match status" value="1"/>
</dbReference>
<keyword evidence="4" id="KW-1185">Reference proteome</keyword>
<evidence type="ECO:0000313" key="7">
    <source>
        <dbReference type="RefSeq" id="XP_032809672.1"/>
    </source>
</evidence>
<dbReference type="InterPro" id="IPR045163">
    <property type="entry name" value="Focadhesin/RST1"/>
</dbReference>
<gene>
    <name evidence="5 6 7" type="primary">FOCAD</name>
</gene>
<name>A0AAJ7T3Y8_PETMA</name>
<dbReference type="Pfam" id="PF11229">
    <property type="entry name" value="Focadhesin"/>
    <property type="match status" value="1"/>
</dbReference>
<proteinExistence type="predicted"/>
<dbReference type="PANTHER" id="PTHR16212">
    <property type="entry name" value="FOCADHESIN FAMILY MEMBER"/>
    <property type="match status" value="1"/>
</dbReference>
<feature type="compositionally biased region" description="Low complexity" evidence="1">
    <location>
        <begin position="1706"/>
        <end position="1717"/>
    </location>
</feature>
<evidence type="ECO:0000313" key="5">
    <source>
        <dbReference type="RefSeq" id="XP_032809670.1"/>
    </source>
</evidence>
<protein>
    <submittedName>
        <fullName evidence="5 6">Focadhesin isoform X1</fullName>
    </submittedName>
</protein>
<dbReference type="RefSeq" id="XP_032809670.1">
    <property type="nucleotide sequence ID" value="XM_032953779.1"/>
</dbReference>
<evidence type="ECO:0000259" key="2">
    <source>
        <dbReference type="Pfam" id="PF11229"/>
    </source>
</evidence>
<feature type="region of interest" description="Disordered" evidence="1">
    <location>
        <begin position="1694"/>
        <end position="1720"/>
    </location>
</feature>
<reference evidence="5 6" key="1">
    <citation type="submission" date="2025-04" db="UniProtKB">
        <authorList>
            <consortium name="RefSeq"/>
        </authorList>
    </citation>
    <scope>IDENTIFICATION</scope>
    <source>
        <tissue evidence="5 6">Sperm</tissue>
    </source>
</reference>
<accession>A0AAJ7T3Y8</accession>
<feature type="domain" description="DUF3730" evidence="3">
    <location>
        <begin position="486"/>
        <end position="710"/>
    </location>
</feature>
<dbReference type="CTD" id="54914"/>
<sequence length="1801" mass="195575">MEELKKRLDFQNVIVQTQAVDKLVAEVLKEVKGTGVIDKTSHENPALQLLWERACGGDVLVRSCCCQALVALARSGVADPTYVLNTFLNMVPSASHLHGVVSSLGELLLLPVRQLLAKDPGCTHFKSPFTIRSRPHPYISVLTNRPDSWPVLLQNISTMLCTQEESLTGFVVAALEPFVRFVLCEPDEGHANATLRLGLLQALLQTEGIGGGRRRPTHRHALLLLHNLVPHLQAWDPARLCECQLIMEFLARAMLKQPELWQSQLPQMALQLLCLAELVLRITGDCQTVVSLLQAIQATVPESFPHQQVLAGISLLLLLSPASQSEVAMLSLVESVLCRGDACGPVTTVLLMPLLHIASSAPRASTGLDCQACAAQLLDKLERLQEDRTGYTQQECELDFPLTGWYAVVRSVWRAVLRFSLDAGQAERHWLQAVRGSLLVQDRVPLHVTLLVSFLLATSGKEHLQEVLVGCSSLARADPTQAPYLIPVLMYRLGKPLEPEIYHSLLYSLPTLGTHKACVAQVLRTVRLLGTYPLMRPVALRLLSKLWQTQDRVYPELQKAMAALDGKAGTLGCEGLWDCVLSRAATVRDICRSRPYQHGADMVAAVSRLLDECRSDEQASAAALAVQGLYALCDAEVVDVHSAWSALSSRLLADRRPLVLKNLSELFALVPFLAIKTPEYERFQADVLNLLWSYSQDQDAVTAGAAYRALAAFSPTQHTVLHLPEQVRPERQVTAEEEGEQEVDLTVPGDSYIKLLLLIPAQVLTVCVPVPQDAGELLKALVEHELSVMPRGVQHAAMRGAASRLAHGKPGAAVPAFMLRSYEKNKQPGLRPGLAAGLLLSYDLPMQVDKEGRPVARFLVSRGRSFQQMLSALIQEVPVQPSEWHRSVLLPLGWQGFVERTYHAVLQGRLGELEIQQRQGKEDPQELQYRQFLAWIWARDTLTEVLKSAAKESPVVQANTILALASLAATVVKHENSLPSRPEDSTQIGADILPTQTWLEMVLETLLSVVDGGYLPKGRTYNWFHQRTQSRENTCSALARSCAALALSLLVPALAMSLKDGVARALEVLIRALPGAPGADETPVLLFHCGLALGLFLARLHEERLAEVSEQKLSLLLMRALDSLETSCFQPQLEHTAGCVLGLGLVLSVMSQSSQTESHVHVRATRDKLMAAVAAACEQTGRQQQEALGYAVACVTVAAFNSGILQASEAEQAVNQLRILVEQNQQSAGFALALGVVVCGLASCGHGCADELCTRLMAAWTKILHAEGCPTTQRLAAASGLAALSGSESPLIALKTDALESPQCQARLGGAIKSLTQVVSASDAVGLQSNAAWLLGHLYLSSSATMHGRASVPPDFDYLPSSSVIKAATAFLIEAGRRGPEAVSASLVAVVLGALAAAASNHQFPPVNWPGLLTPLLRLAFGEVVQHLAIQLAVAQANASQSASVFLAVWVAAPLLHSLAPCTRSFLCSSLPLWMRHVPQDKMEAFLDSACTQAGGDQLALLQGLRDALRLPNLPHYCWSALSAATERAYVDLPVEIQECRLEEYQLMAHCLSQLPDADIDRITHVGTEGLLKATLLRVLLVAEGRVPLVGLNDSINCAVGHPQHRAVLWLLLQGLHQARFTQHEHTGVQNRLEWLLELMGHVRNTAAGPDTEGNATQQQAVELLLRVFAAAALAWADLSSCLLAAASPCWGPDTTTTEEPPGPGAAPLGSPGLALGSRDEDGLTVEDCLRLMPLTLPQLMQKEPWKQQADTFIEWLVAIDESPAGTMTAATRTHVTACLLSLRTLPAYRKLSVWTRAYHW</sequence>
<dbReference type="PANTHER" id="PTHR16212:SF4">
    <property type="entry name" value="FOCADHESIN"/>
    <property type="match status" value="1"/>
</dbReference>
<dbReference type="RefSeq" id="XP_032809671.1">
    <property type="nucleotide sequence ID" value="XM_032953780.1"/>
</dbReference>
<feature type="domain" description="Focadhesin C-terminal" evidence="2">
    <location>
        <begin position="1214"/>
        <end position="1801"/>
    </location>
</feature>
<organism evidence="4 7">
    <name type="scientific">Petromyzon marinus</name>
    <name type="common">Sea lamprey</name>
    <dbReference type="NCBI Taxonomy" id="7757"/>
    <lineage>
        <taxon>Eukaryota</taxon>
        <taxon>Metazoa</taxon>
        <taxon>Chordata</taxon>
        <taxon>Craniata</taxon>
        <taxon>Vertebrata</taxon>
        <taxon>Cyclostomata</taxon>
        <taxon>Hyperoartia</taxon>
        <taxon>Petromyzontiformes</taxon>
        <taxon>Petromyzontidae</taxon>
        <taxon>Petromyzon</taxon>
    </lineage>
</organism>
<dbReference type="Proteomes" id="UP001318040">
    <property type="component" value="Chromosome 13"/>
</dbReference>
<dbReference type="InterPro" id="IPR021392">
    <property type="entry name" value="Focadhesin_C"/>
</dbReference>
<dbReference type="RefSeq" id="XP_032809672.1">
    <property type="nucleotide sequence ID" value="XM_032953781.1"/>
</dbReference>
<evidence type="ECO:0000256" key="1">
    <source>
        <dbReference type="SAM" id="MobiDB-lite"/>
    </source>
</evidence>
<dbReference type="InterPro" id="IPR022542">
    <property type="entry name" value="FOCAD/RST1_DUF3730"/>
</dbReference>
<evidence type="ECO:0000313" key="4">
    <source>
        <dbReference type="Proteomes" id="UP001318040"/>
    </source>
</evidence>
<evidence type="ECO:0000259" key="3">
    <source>
        <dbReference type="Pfam" id="PF12530"/>
    </source>
</evidence>
<dbReference type="KEGG" id="pmrn:116942167"/>